<dbReference type="Pfam" id="PF02609">
    <property type="entry name" value="Exonuc_VII_S"/>
    <property type="match status" value="1"/>
</dbReference>
<dbReference type="GO" id="GO:0005829">
    <property type="term" value="C:cytosol"/>
    <property type="evidence" value="ECO:0007669"/>
    <property type="project" value="TreeGrafter"/>
</dbReference>
<keyword evidence="2 6" id="KW-0963">Cytoplasm</keyword>
<keyword evidence="8" id="KW-1185">Reference proteome</keyword>
<protein>
    <recommendedName>
        <fullName evidence="6">Exodeoxyribonuclease 7 small subunit</fullName>
        <ecNumber evidence="6">3.1.11.6</ecNumber>
    </recommendedName>
    <alternativeName>
        <fullName evidence="6">Exodeoxyribonuclease VII small subunit</fullName>
        <shortName evidence="6">Exonuclease VII small subunit</shortName>
    </alternativeName>
</protein>
<evidence type="ECO:0000256" key="5">
    <source>
        <dbReference type="ARBA" id="ARBA00022839"/>
    </source>
</evidence>
<dbReference type="EMBL" id="SNZB01000002">
    <property type="protein sequence ID" value="TDR22819.1"/>
    <property type="molecule type" value="Genomic_DNA"/>
</dbReference>
<evidence type="ECO:0000256" key="1">
    <source>
        <dbReference type="ARBA" id="ARBA00009998"/>
    </source>
</evidence>
<comment type="subunit">
    <text evidence="6">Heterooligomer composed of large and small subunits.</text>
</comment>
<evidence type="ECO:0000313" key="8">
    <source>
        <dbReference type="Proteomes" id="UP000295724"/>
    </source>
</evidence>
<dbReference type="InterPro" id="IPR003761">
    <property type="entry name" value="Exonuc_VII_S"/>
</dbReference>
<comment type="caution">
    <text evidence="7">The sequence shown here is derived from an EMBL/GenBank/DDBJ whole genome shotgun (WGS) entry which is preliminary data.</text>
</comment>
<reference evidence="7 8" key="1">
    <citation type="submission" date="2019-03" db="EMBL/GenBank/DDBJ databases">
        <title>Genomic Encyclopedia of Type Strains, Phase IV (KMG-IV): sequencing the most valuable type-strain genomes for metagenomic binning, comparative biology and taxonomic classification.</title>
        <authorList>
            <person name="Goeker M."/>
        </authorList>
    </citation>
    <scope>NUCLEOTIDE SEQUENCE [LARGE SCALE GENOMIC DNA]</scope>
    <source>
        <strain evidence="7 8">DSM 25488</strain>
    </source>
</reference>
<dbReference type="HAMAP" id="MF_00337">
    <property type="entry name" value="Exonuc_7_S"/>
    <property type="match status" value="1"/>
</dbReference>
<name>A0A4R6XW71_9GAMM</name>
<dbReference type="InterPro" id="IPR037004">
    <property type="entry name" value="Exonuc_VII_ssu_sf"/>
</dbReference>
<dbReference type="PANTHER" id="PTHR34137">
    <property type="entry name" value="EXODEOXYRIBONUCLEASE 7 SMALL SUBUNIT"/>
    <property type="match status" value="1"/>
</dbReference>
<evidence type="ECO:0000256" key="4">
    <source>
        <dbReference type="ARBA" id="ARBA00022801"/>
    </source>
</evidence>
<evidence type="ECO:0000256" key="2">
    <source>
        <dbReference type="ARBA" id="ARBA00022490"/>
    </source>
</evidence>
<keyword evidence="5 6" id="KW-0269">Exonuclease</keyword>
<dbReference type="OrthoDB" id="9801128at2"/>
<proteinExistence type="inferred from homology"/>
<comment type="similarity">
    <text evidence="1 6">Belongs to the XseB family.</text>
</comment>
<evidence type="ECO:0000313" key="7">
    <source>
        <dbReference type="EMBL" id="TDR22819.1"/>
    </source>
</evidence>
<dbReference type="PIRSF" id="PIRSF006488">
    <property type="entry name" value="Exonuc_VII_S"/>
    <property type="match status" value="1"/>
</dbReference>
<dbReference type="GO" id="GO:0008855">
    <property type="term" value="F:exodeoxyribonuclease VII activity"/>
    <property type="evidence" value="ECO:0007669"/>
    <property type="project" value="UniProtKB-UniRule"/>
</dbReference>
<gene>
    <name evidence="6" type="primary">xseB</name>
    <name evidence="7" type="ORF">C8D91_1312</name>
</gene>
<dbReference type="NCBIfam" id="TIGR01280">
    <property type="entry name" value="xseB"/>
    <property type="match status" value="1"/>
</dbReference>
<dbReference type="Proteomes" id="UP000295724">
    <property type="component" value="Unassembled WGS sequence"/>
</dbReference>
<keyword evidence="3 6" id="KW-0540">Nuclease</keyword>
<comment type="subcellular location">
    <subcellularLocation>
        <location evidence="6">Cytoplasm</location>
    </subcellularLocation>
</comment>
<keyword evidence="4 6" id="KW-0378">Hydrolase</keyword>
<evidence type="ECO:0000256" key="6">
    <source>
        <dbReference type="HAMAP-Rule" id="MF_00337"/>
    </source>
</evidence>
<dbReference type="SUPFAM" id="SSF116842">
    <property type="entry name" value="XseB-like"/>
    <property type="match status" value="1"/>
</dbReference>
<sequence>MSQTKTFENNLSQLADIISKMEQSDVGLEESLKLYEHGIKMTRECQKIIDAAEKKIESLMTQQTNN</sequence>
<comment type="function">
    <text evidence="6">Bidirectionally degrades single-stranded DNA into large acid-insoluble oligonucleotides, which are then degraded further into small acid-soluble oligonucleotides.</text>
</comment>
<comment type="catalytic activity">
    <reaction evidence="6">
        <text>Exonucleolytic cleavage in either 5'- to 3'- or 3'- to 5'-direction to yield nucleoside 5'-phosphates.</text>
        <dbReference type="EC" id="3.1.11.6"/>
    </reaction>
</comment>
<dbReference type="EC" id="3.1.11.6" evidence="6"/>
<dbReference type="PANTHER" id="PTHR34137:SF1">
    <property type="entry name" value="EXODEOXYRIBONUCLEASE 7 SMALL SUBUNIT"/>
    <property type="match status" value="1"/>
</dbReference>
<dbReference type="Gene3D" id="1.10.287.1040">
    <property type="entry name" value="Exonuclease VII, small subunit"/>
    <property type="match status" value="1"/>
</dbReference>
<dbReference type="RefSeq" id="WP_099019433.1">
    <property type="nucleotide sequence ID" value="NZ_NIHB01000002.1"/>
</dbReference>
<dbReference type="GO" id="GO:0009318">
    <property type="term" value="C:exodeoxyribonuclease VII complex"/>
    <property type="evidence" value="ECO:0007669"/>
    <property type="project" value="UniProtKB-UniRule"/>
</dbReference>
<dbReference type="AlphaFoldDB" id="A0A4R6XW71"/>
<evidence type="ECO:0000256" key="3">
    <source>
        <dbReference type="ARBA" id="ARBA00022722"/>
    </source>
</evidence>
<accession>A0A4R6XW71</accession>
<organism evidence="7 8">
    <name type="scientific">Marinicella litoralis</name>
    <dbReference type="NCBI Taxonomy" id="644220"/>
    <lineage>
        <taxon>Bacteria</taxon>
        <taxon>Pseudomonadati</taxon>
        <taxon>Pseudomonadota</taxon>
        <taxon>Gammaproteobacteria</taxon>
        <taxon>Lysobacterales</taxon>
        <taxon>Marinicellaceae</taxon>
        <taxon>Marinicella</taxon>
    </lineage>
</organism>
<dbReference type="NCBIfam" id="NF002140">
    <property type="entry name" value="PRK00977.1-4"/>
    <property type="match status" value="1"/>
</dbReference>
<dbReference type="GO" id="GO:0006308">
    <property type="term" value="P:DNA catabolic process"/>
    <property type="evidence" value="ECO:0007669"/>
    <property type="project" value="UniProtKB-UniRule"/>
</dbReference>